<sequence>MGLTPGCAPSVGLTPHYGSDPRFPPQYYEVEWTLWDRFEVQGLQPDGQEMTLRQFLAYFKEEHRLEITMLSQGVSMLYSFFMPAAKLSERHDQP</sequence>
<dbReference type="EMBL" id="WHWB01005739">
    <property type="protein sequence ID" value="KAJ7428913.1"/>
    <property type="molecule type" value="Genomic_DNA"/>
</dbReference>
<dbReference type="InterPro" id="IPR038252">
    <property type="entry name" value="UBA_E1_C_sf"/>
</dbReference>
<dbReference type="Pfam" id="PF09358">
    <property type="entry name" value="E1_UFD"/>
    <property type="match status" value="1"/>
</dbReference>
<protein>
    <submittedName>
        <fullName evidence="2">Ubiquitin-like modifier-activating enzyme 1</fullName>
    </submittedName>
</protein>
<dbReference type="Proteomes" id="UP001145742">
    <property type="component" value="Unassembled WGS sequence"/>
</dbReference>
<reference evidence="2" key="1">
    <citation type="submission" date="2019-10" db="EMBL/GenBank/DDBJ databases">
        <authorList>
            <person name="Soares A.E.R."/>
            <person name="Aleixo A."/>
            <person name="Schneider P."/>
            <person name="Miyaki C.Y."/>
            <person name="Schneider M.P."/>
            <person name="Mello C."/>
            <person name="Vasconcelos A.T.R."/>
        </authorList>
    </citation>
    <scope>NUCLEOTIDE SEQUENCE</scope>
    <source>
        <tissue evidence="2">Muscle</tissue>
    </source>
</reference>
<evidence type="ECO:0000313" key="2">
    <source>
        <dbReference type="EMBL" id="KAJ7428913.1"/>
    </source>
</evidence>
<evidence type="ECO:0000313" key="3">
    <source>
        <dbReference type="Proteomes" id="UP001145742"/>
    </source>
</evidence>
<keyword evidence="3" id="KW-1185">Reference proteome</keyword>
<dbReference type="Gene3D" id="3.10.290.60">
    <property type="entry name" value="Ubiquitin-activating enzyme E1, UFD domain"/>
    <property type="match status" value="1"/>
</dbReference>
<proteinExistence type="predicted"/>
<name>A0ABQ9E165_9PASS</name>
<dbReference type="InterPro" id="IPR018965">
    <property type="entry name" value="Ub-activating_enz_E1_C"/>
</dbReference>
<feature type="domain" description="Ubiquitin-activating enzyme E1 C-terminal" evidence="1">
    <location>
        <begin position="14"/>
        <end position="93"/>
    </location>
</feature>
<evidence type="ECO:0000259" key="1">
    <source>
        <dbReference type="SMART" id="SM00985"/>
    </source>
</evidence>
<gene>
    <name evidence="2" type="ORF">WISP_00470</name>
</gene>
<comment type="caution">
    <text evidence="2">The sequence shown here is derived from an EMBL/GenBank/DDBJ whole genome shotgun (WGS) entry which is preliminary data.</text>
</comment>
<dbReference type="SMART" id="SM00985">
    <property type="entry name" value="UBA_e1_C"/>
    <property type="match status" value="1"/>
</dbReference>
<organism evidence="2 3">
    <name type="scientific">Willisornis vidua</name>
    <name type="common">Xingu scale-backed antbird</name>
    <dbReference type="NCBI Taxonomy" id="1566151"/>
    <lineage>
        <taxon>Eukaryota</taxon>
        <taxon>Metazoa</taxon>
        <taxon>Chordata</taxon>
        <taxon>Craniata</taxon>
        <taxon>Vertebrata</taxon>
        <taxon>Euteleostomi</taxon>
        <taxon>Archelosauria</taxon>
        <taxon>Archosauria</taxon>
        <taxon>Dinosauria</taxon>
        <taxon>Saurischia</taxon>
        <taxon>Theropoda</taxon>
        <taxon>Coelurosauria</taxon>
        <taxon>Aves</taxon>
        <taxon>Neognathae</taxon>
        <taxon>Neoaves</taxon>
        <taxon>Telluraves</taxon>
        <taxon>Australaves</taxon>
        <taxon>Passeriformes</taxon>
        <taxon>Thamnophilidae</taxon>
        <taxon>Willisornis</taxon>
    </lineage>
</organism>
<accession>A0ABQ9E165</accession>